<keyword evidence="10 19" id="KW-0812">Transmembrane</keyword>
<comment type="catalytic activity">
    <reaction evidence="14 19">
        <text>alpha-Kdo-(2-&gt;6)-lipid IVA (E. coli) + CMP-3-deoxy-beta-D-manno-octulosonate = alpha-Kdo-(2-&gt;4)-alpha-Kdo-(2-&gt;6)-lipid IVA (E. coli) + CMP + H(+)</text>
        <dbReference type="Rhea" id="RHEA:28062"/>
        <dbReference type="ChEBI" id="CHEBI:15378"/>
        <dbReference type="ChEBI" id="CHEBI:60364"/>
        <dbReference type="ChEBI" id="CHEBI:60365"/>
        <dbReference type="ChEBI" id="CHEBI:60377"/>
        <dbReference type="ChEBI" id="CHEBI:85987"/>
        <dbReference type="EC" id="2.4.99.13"/>
    </reaction>
</comment>
<dbReference type="Proteomes" id="UP000078162">
    <property type="component" value="Chromosome"/>
</dbReference>
<evidence type="ECO:0000256" key="9">
    <source>
        <dbReference type="ARBA" id="ARBA00022679"/>
    </source>
</evidence>
<evidence type="ECO:0000256" key="11">
    <source>
        <dbReference type="ARBA" id="ARBA00022968"/>
    </source>
</evidence>
<evidence type="ECO:0000256" key="7">
    <source>
        <dbReference type="ARBA" id="ARBA00019077"/>
    </source>
</evidence>
<dbReference type="PATRIC" id="fig|1806891.3.peg.762"/>
<evidence type="ECO:0000256" key="6">
    <source>
        <dbReference type="ARBA" id="ARBA00012625"/>
    </source>
</evidence>
<evidence type="ECO:0000256" key="15">
    <source>
        <dbReference type="ARBA" id="ARBA00034413"/>
    </source>
</evidence>
<dbReference type="RefSeq" id="WP_066482729.1">
    <property type="nucleotide sequence ID" value="NZ_CP014639.1"/>
</dbReference>
<dbReference type="PANTHER" id="PTHR42755">
    <property type="entry name" value="3-DEOXY-MANNO-OCTULOSONATE CYTIDYLYLTRANSFERASE"/>
    <property type="match status" value="1"/>
</dbReference>
<evidence type="ECO:0000256" key="13">
    <source>
        <dbReference type="ARBA" id="ARBA00022989"/>
    </source>
</evidence>
<evidence type="ECO:0000256" key="17">
    <source>
        <dbReference type="PIRSR" id="PIRSR639901-1"/>
    </source>
</evidence>
<keyword evidence="9 19" id="KW-0808">Transferase</keyword>
<comment type="pathway">
    <text evidence="2 19">Bacterial outer membrane biogenesis; LPS core biosynthesis.</text>
</comment>
<comment type="catalytic activity">
    <reaction evidence="15 19">
        <text>alpha-Kdo-(2-&gt;4)-alpha-Kdo-(2-&gt;6)-lipid IVA (E. coli) + CMP-3-deoxy-beta-D-manno-octulosonate = alpha-Kdo-(2-&gt;8)-alpha-Kdo-(2-&gt;4)-alpha-Kdo-(2-&gt;6)-lipid IVA (E. coli) + CMP + H(+)</text>
        <dbReference type="Rhea" id="RHEA:28154"/>
        <dbReference type="ChEBI" id="CHEBI:15378"/>
        <dbReference type="ChEBI" id="CHEBI:60365"/>
        <dbReference type="ChEBI" id="CHEBI:60377"/>
        <dbReference type="ChEBI" id="CHEBI:85987"/>
        <dbReference type="ChEBI" id="CHEBI:86234"/>
        <dbReference type="EC" id="2.4.99.14"/>
    </reaction>
</comment>
<keyword evidence="12 19" id="KW-0448">Lipopolysaccharide biosynthesis</keyword>
<dbReference type="AlphaFoldDB" id="A0A1A9HVB7"/>
<evidence type="ECO:0000259" key="20">
    <source>
        <dbReference type="Pfam" id="PF04413"/>
    </source>
</evidence>
<dbReference type="OrthoDB" id="9789797at2"/>
<keyword evidence="22" id="KW-1185">Reference proteome</keyword>
<sequence>MTRRNPNYMFRYLYDICLIGAFIIALPKLAYKMCVYGKYKKSLFQRFALKRPKVPGTGPLAWFHGASVGELRLLLPVIEQFCEEFPHWRCLITSCTESGFDLAKQLFDPKGITTSILPLDFSLIIKPVVRKLSPALLVFSEGDCWLNFFEEAKRLGATTLVINGRMSEKSVRNFKILRRLGKNYFASMDRFLLQDEVYRERFLAVGIPESKLRVTGNIKTYLGKCPFIDLERKGWRERLRLPESAELVVLGSMHPTDAEKWLPVVQQLIRRKAYVLWVPRHIEKTKDLQEYLSKGNIPFGLWSRGANFHNVPVVVVDEIGWLKELYFAGDLAFVGGTFDSKIGGHNLLEPLQCGVPLIFGPHITSQSELAQRLLMNGAGLCLDGTKSVESVVMFLLDNPKVREAYIEKGKIFLSEEGLAFERTWAELKDAIPLCKNT</sequence>
<dbReference type="PANTHER" id="PTHR42755:SF1">
    <property type="entry name" value="3-DEOXY-D-MANNO-OCTULOSONIC ACID TRANSFERASE, MITOCHONDRIAL-RELATED"/>
    <property type="match status" value="1"/>
</dbReference>
<feature type="site" description="Transition state stabilizer" evidence="18">
    <location>
        <position position="219"/>
    </location>
</feature>
<dbReference type="EC" id="2.4.99.14" evidence="6 19"/>
<evidence type="ECO:0000256" key="1">
    <source>
        <dbReference type="ARBA" id="ARBA00004388"/>
    </source>
</evidence>
<comment type="catalytic activity">
    <reaction evidence="16 19">
        <text>lipid IVA (E. coli) + CMP-3-deoxy-beta-D-manno-octulosonate = alpha-Kdo-(2-&gt;6)-lipid IVA (E. coli) + CMP + H(+)</text>
        <dbReference type="Rhea" id="RHEA:28066"/>
        <dbReference type="ChEBI" id="CHEBI:15378"/>
        <dbReference type="ChEBI" id="CHEBI:58603"/>
        <dbReference type="ChEBI" id="CHEBI:60364"/>
        <dbReference type="ChEBI" id="CHEBI:60377"/>
        <dbReference type="ChEBI" id="CHEBI:85987"/>
        <dbReference type="EC" id="2.4.99.12"/>
    </reaction>
</comment>
<evidence type="ECO:0000256" key="2">
    <source>
        <dbReference type="ARBA" id="ARBA00004713"/>
    </source>
</evidence>
<dbReference type="EC" id="2.4.99.12" evidence="4 19"/>
<dbReference type="NCBIfam" id="NF004389">
    <property type="entry name" value="PRK05749.1-5"/>
    <property type="match status" value="1"/>
</dbReference>
<dbReference type="EC" id="2.4.99.13" evidence="5 19"/>
<dbReference type="SUPFAM" id="SSF53756">
    <property type="entry name" value="UDP-Glycosyltransferase/glycogen phosphorylase"/>
    <property type="match status" value="1"/>
</dbReference>
<evidence type="ECO:0000256" key="4">
    <source>
        <dbReference type="ARBA" id="ARBA00012621"/>
    </source>
</evidence>
<dbReference type="InterPro" id="IPR039901">
    <property type="entry name" value="Kdotransferase"/>
</dbReference>
<dbReference type="STRING" id="1806891.Cs308_0768"/>
<comment type="similarity">
    <text evidence="3">Belongs to the glycosyltransferase group 1 family. Glycosyltransferase 30 subfamily.</text>
</comment>
<evidence type="ECO:0000256" key="10">
    <source>
        <dbReference type="ARBA" id="ARBA00022692"/>
    </source>
</evidence>
<dbReference type="GO" id="GO:0005886">
    <property type="term" value="C:plasma membrane"/>
    <property type="evidence" value="ECO:0007669"/>
    <property type="project" value="UniProtKB-SubCell"/>
</dbReference>
<keyword evidence="19" id="KW-0997">Cell inner membrane</keyword>
<feature type="active site" description="Proton acceptor" evidence="17">
    <location>
        <position position="70"/>
    </location>
</feature>
<keyword evidence="11" id="KW-0735">Signal-anchor</keyword>
<evidence type="ECO:0000313" key="21">
    <source>
        <dbReference type="EMBL" id="ANH78938.1"/>
    </source>
</evidence>
<organism evidence="21 22">
    <name type="scientific">Candidatus Chlamydia sanziniae</name>
    <dbReference type="NCBI Taxonomy" id="1806891"/>
    <lineage>
        <taxon>Bacteria</taxon>
        <taxon>Pseudomonadati</taxon>
        <taxon>Chlamydiota</taxon>
        <taxon>Chlamydiia</taxon>
        <taxon>Chlamydiales</taxon>
        <taxon>Chlamydiaceae</taxon>
        <taxon>Chlamydia/Chlamydophila group</taxon>
        <taxon>Chlamydia</taxon>
    </lineage>
</organism>
<dbReference type="Gene3D" id="3.40.50.2000">
    <property type="entry name" value="Glycogen Phosphorylase B"/>
    <property type="match status" value="1"/>
</dbReference>
<dbReference type="Gene3D" id="3.40.50.11720">
    <property type="entry name" value="3-Deoxy-D-manno-octulosonic-acid transferase, N-terminal domain"/>
    <property type="match status" value="1"/>
</dbReference>
<protein>
    <recommendedName>
        <fullName evidence="7 19">3-deoxy-D-manno-octulosonic acid transferase</fullName>
        <shortName evidence="19">Kdo transferase</shortName>
        <ecNumber evidence="4 19">2.4.99.12</ecNumber>
        <ecNumber evidence="5 19">2.4.99.13</ecNumber>
        <ecNumber evidence="6 19">2.4.99.14</ecNumber>
    </recommendedName>
    <alternativeName>
        <fullName evidence="19">Lipid IV(A) 3-deoxy-D-manno-octulosonic acid transferase</fullName>
    </alternativeName>
</protein>
<evidence type="ECO:0000256" key="19">
    <source>
        <dbReference type="RuleBase" id="RU365103"/>
    </source>
</evidence>
<accession>A0A1A9HVB7</accession>
<proteinExistence type="inferred from homology"/>
<evidence type="ECO:0000256" key="3">
    <source>
        <dbReference type="ARBA" id="ARBA00006380"/>
    </source>
</evidence>
<dbReference type="GO" id="GO:0009244">
    <property type="term" value="P:lipopolysaccharide core region biosynthetic process"/>
    <property type="evidence" value="ECO:0007669"/>
    <property type="project" value="UniProtKB-UniRule"/>
</dbReference>
<evidence type="ECO:0000256" key="14">
    <source>
        <dbReference type="ARBA" id="ARBA00034401"/>
    </source>
</evidence>
<evidence type="ECO:0000256" key="8">
    <source>
        <dbReference type="ARBA" id="ARBA00022475"/>
    </source>
</evidence>
<evidence type="ECO:0000256" key="12">
    <source>
        <dbReference type="ARBA" id="ARBA00022985"/>
    </source>
</evidence>
<dbReference type="InterPro" id="IPR007507">
    <property type="entry name" value="Glycos_transf_N"/>
</dbReference>
<dbReference type="UniPathway" id="UPA00958"/>
<evidence type="ECO:0000256" key="16">
    <source>
        <dbReference type="ARBA" id="ARBA00049183"/>
    </source>
</evidence>
<dbReference type="InterPro" id="IPR038107">
    <property type="entry name" value="Glycos_transf_N_sf"/>
</dbReference>
<keyword evidence="8" id="KW-1003">Cell membrane</keyword>
<dbReference type="GO" id="GO:0009245">
    <property type="term" value="P:lipid A biosynthetic process"/>
    <property type="evidence" value="ECO:0007669"/>
    <property type="project" value="TreeGrafter"/>
</dbReference>
<dbReference type="Pfam" id="PF04413">
    <property type="entry name" value="Glycos_transf_N"/>
    <property type="match status" value="1"/>
</dbReference>
<name>A0A1A9HVB7_9CHLA</name>
<evidence type="ECO:0000256" key="18">
    <source>
        <dbReference type="PIRSR" id="PIRSR639901-2"/>
    </source>
</evidence>
<feature type="site" description="Transition state stabilizer" evidence="18">
    <location>
        <position position="141"/>
    </location>
</feature>
<dbReference type="GO" id="GO:0043842">
    <property type="term" value="F:Kdo transferase activity"/>
    <property type="evidence" value="ECO:0007669"/>
    <property type="project" value="UniProtKB-EC"/>
</dbReference>
<reference evidence="22" key="1">
    <citation type="submission" date="2016-03" db="EMBL/GenBank/DDBJ databases">
        <title>Culture-independent genomics supports pathogen discovery for uncultivable bacteria within the genus Chlamydia.</title>
        <authorList>
            <person name="Taylor-Brown A."/>
            <person name="Bachmann N.L."/>
            <person name="Borel N."/>
            <person name="Polkinghorne A."/>
        </authorList>
    </citation>
    <scope>NUCLEOTIDE SEQUENCE [LARGE SCALE GENOMIC DNA]</scope>
    <source>
        <strain evidence="22">2742-308</strain>
    </source>
</reference>
<keyword evidence="19" id="KW-0472">Membrane</keyword>
<feature type="transmembrane region" description="Helical" evidence="19">
    <location>
        <begin position="12"/>
        <end position="31"/>
    </location>
</feature>
<evidence type="ECO:0000313" key="22">
    <source>
        <dbReference type="Proteomes" id="UP000078162"/>
    </source>
</evidence>
<dbReference type="EMBL" id="CP014639">
    <property type="protein sequence ID" value="ANH78938.1"/>
    <property type="molecule type" value="Genomic_DNA"/>
</dbReference>
<keyword evidence="13 19" id="KW-1133">Transmembrane helix</keyword>
<gene>
    <name evidence="19" type="primary">waaA</name>
    <name evidence="21" type="ORF">Cs308_0768</name>
</gene>
<comment type="function">
    <text evidence="19">Involved in lipopolysaccharide (LPS) biosynthesis. Catalyzes the transfer of 3-deoxy-D-manno-octulosonate (Kdo) residue(s) from CMP-Kdo to lipid IV(A), the tetraacyldisaccharide-1,4'-bisphosphate precursor of lipid A.</text>
</comment>
<evidence type="ECO:0000256" key="5">
    <source>
        <dbReference type="ARBA" id="ARBA00012623"/>
    </source>
</evidence>
<comment type="subcellular location">
    <subcellularLocation>
        <location evidence="1">Cell inner membrane</location>
        <topology evidence="1">Single-pass membrane protein</topology>
        <orientation evidence="1">Cytoplasmic side</orientation>
    </subcellularLocation>
</comment>
<dbReference type="KEGG" id="csaz:Cs308_0768"/>
<feature type="domain" description="3-deoxy-D-manno-octulosonic-acid transferase N-terminal" evidence="20">
    <location>
        <begin position="42"/>
        <end position="220"/>
    </location>
</feature>